<sequence length="486" mass="54157">MPDDGDRPDNVGHRDGKKPRRNVVDMEQVVTALRTSDRLTASLAEIRRHIDFTIPDDEVDGRSLTKNLLTQGYNPPHKLWHPDRRAGNEYNATWKGSTDQLTEGNRFETEVKVTILRSAAVHALAFATESSAWARAFGDFLFQEKPGGVDNVTALKELRNQAASRAAVAIEGRVITGERVTTERVNTPYTQGAGATAPAQPGLTIRQRHTSAFFSGASRRGGSDDFYSAAYSGIANKASMIETQASDDHLGASHQRNIDDIFDASQNSPGNLDVAVPRPAAHVIDDLEDDNSDKHPGQRLPLANYIHPHVTVSLTQQERPDGEAFHTLVLGLTESTSTLRCSRHGLLQAYDMAVCWASEVDKDGVSYSLRRAFDGCHTVTESFAAGTLRIEEMARLEKQIERLAPQSSQFDMVTERIKEWMERRRYKAQYTSQGAWNATLCKWWEDEHDDVGGLGREELKEACLQAIKAKMKEWKETKQSISEPRL</sequence>
<feature type="region of interest" description="Disordered" evidence="1">
    <location>
        <begin position="1"/>
        <end position="22"/>
    </location>
</feature>
<comment type="caution">
    <text evidence="2">The sequence shown here is derived from an EMBL/GenBank/DDBJ whole genome shotgun (WGS) entry which is preliminary data.</text>
</comment>
<feature type="compositionally biased region" description="Basic and acidic residues" evidence="1">
    <location>
        <begin position="1"/>
        <end position="14"/>
    </location>
</feature>
<name>A0A135U011_9PEZI</name>
<keyword evidence="3" id="KW-1185">Reference proteome</keyword>
<organism evidence="2 3">
    <name type="scientific">Colletotrichum salicis</name>
    <dbReference type="NCBI Taxonomy" id="1209931"/>
    <lineage>
        <taxon>Eukaryota</taxon>
        <taxon>Fungi</taxon>
        <taxon>Dikarya</taxon>
        <taxon>Ascomycota</taxon>
        <taxon>Pezizomycotina</taxon>
        <taxon>Sordariomycetes</taxon>
        <taxon>Hypocreomycetidae</taxon>
        <taxon>Glomerellales</taxon>
        <taxon>Glomerellaceae</taxon>
        <taxon>Colletotrichum</taxon>
        <taxon>Colletotrichum acutatum species complex</taxon>
    </lineage>
</organism>
<evidence type="ECO:0000313" key="3">
    <source>
        <dbReference type="Proteomes" id="UP000070121"/>
    </source>
</evidence>
<dbReference type="EMBL" id="JFFI01001825">
    <property type="protein sequence ID" value="KXH53741.1"/>
    <property type="molecule type" value="Genomic_DNA"/>
</dbReference>
<proteinExistence type="predicted"/>
<protein>
    <submittedName>
        <fullName evidence="2">Uncharacterized protein</fullName>
    </submittedName>
</protein>
<gene>
    <name evidence="2" type="ORF">CSAL01_07691</name>
</gene>
<reference evidence="2 3" key="1">
    <citation type="submission" date="2014-02" db="EMBL/GenBank/DDBJ databases">
        <title>The genome sequence of Colletotrichum salicis CBS 607.94.</title>
        <authorList>
            <person name="Baroncelli R."/>
            <person name="Thon M.R."/>
        </authorList>
    </citation>
    <scope>NUCLEOTIDE SEQUENCE [LARGE SCALE GENOMIC DNA]</scope>
    <source>
        <strain evidence="2 3">CBS 607.94</strain>
    </source>
</reference>
<evidence type="ECO:0000256" key="1">
    <source>
        <dbReference type="SAM" id="MobiDB-lite"/>
    </source>
</evidence>
<evidence type="ECO:0000313" key="2">
    <source>
        <dbReference type="EMBL" id="KXH53741.1"/>
    </source>
</evidence>
<accession>A0A135U011</accession>
<dbReference type="Proteomes" id="UP000070121">
    <property type="component" value="Unassembled WGS sequence"/>
</dbReference>
<dbReference type="OrthoDB" id="4777753at2759"/>
<dbReference type="STRING" id="1209931.A0A135U011"/>
<dbReference type="AlphaFoldDB" id="A0A135U011"/>